<evidence type="ECO:0000256" key="5">
    <source>
        <dbReference type="ARBA" id="ARBA00023237"/>
    </source>
</evidence>
<evidence type="ECO:0000259" key="8">
    <source>
        <dbReference type="Pfam" id="PF14322"/>
    </source>
</evidence>
<keyword evidence="5" id="KW-0998">Cell outer membrane</keyword>
<comment type="similarity">
    <text evidence="2">Belongs to the SusD family.</text>
</comment>
<evidence type="ECO:0000256" key="4">
    <source>
        <dbReference type="ARBA" id="ARBA00023136"/>
    </source>
</evidence>
<evidence type="ECO:0000313" key="10">
    <source>
        <dbReference type="Proteomes" id="UP001403385"/>
    </source>
</evidence>
<comment type="subcellular location">
    <subcellularLocation>
        <location evidence="1">Cell outer membrane</location>
    </subcellularLocation>
</comment>
<keyword evidence="10" id="KW-1185">Reference proteome</keyword>
<dbReference type="CDD" id="cd08977">
    <property type="entry name" value="SusD"/>
    <property type="match status" value="1"/>
</dbReference>
<dbReference type="InterPro" id="IPR011990">
    <property type="entry name" value="TPR-like_helical_dom_sf"/>
</dbReference>
<proteinExistence type="inferred from homology"/>
<dbReference type="InterPro" id="IPR012944">
    <property type="entry name" value="SusD_RagB_dom"/>
</dbReference>
<feature type="chain" id="PRO_5043353718" evidence="6">
    <location>
        <begin position="26"/>
        <end position="526"/>
    </location>
</feature>
<dbReference type="AlphaFoldDB" id="A0AAW9RXX0"/>
<organism evidence="9 10">
    <name type="scientific">Rapidithrix thailandica</name>
    <dbReference type="NCBI Taxonomy" id="413964"/>
    <lineage>
        <taxon>Bacteria</taxon>
        <taxon>Pseudomonadati</taxon>
        <taxon>Bacteroidota</taxon>
        <taxon>Cytophagia</taxon>
        <taxon>Cytophagales</taxon>
        <taxon>Flammeovirgaceae</taxon>
        <taxon>Rapidithrix</taxon>
    </lineage>
</organism>
<evidence type="ECO:0000256" key="1">
    <source>
        <dbReference type="ARBA" id="ARBA00004442"/>
    </source>
</evidence>
<gene>
    <name evidence="9" type="ORF">AAG747_00215</name>
</gene>
<comment type="caution">
    <text evidence="9">The sequence shown here is derived from an EMBL/GenBank/DDBJ whole genome shotgun (WGS) entry which is preliminary data.</text>
</comment>
<name>A0AAW9RXX0_9BACT</name>
<evidence type="ECO:0000259" key="7">
    <source>
        <dbReference type="Pfam" id="PF07980"/>
    </source>
</evidence>
<reference evidence="9 10" key="1">
    <citation type="submission" date="2024-04" db="EMBL/GenBank/DDBJ databases">
        <title>Novel genus in family Flammeovirgaceae.</title>
        <authorList>
            <person name="Nguyen T.H."/>
            <person name="Vuong T.Q."/>
            <person name="Le H."/>
            <person name="Kim S.-G."/>
        </authorList>
    </citation>
    <scope>NUCLEOTIDE SEQUENCE [LARGE SCALE GENOMIC DNA]</scope>
    <source>
        <strain evidence="9 10">JCM 23209</strain>
    </source>
</reference>
<evidence type="ECO:0000256" key="6">
    <source>
        <dbReference type="SAM" id="SignalP"/>
    </source>
</evidence>
<evidence type="ECO:0000313" key="9">
    <source>
        <dbReference type="EMBL" id="MEN7546307.1"/>
    </source>
</evidence>
<feature type="signal peptide" evidence="6">
    <location>
        <begin position="1"/>
        <end position="25"/>
    </location>
</feature>
<keyword evidence="3 6" id="KW-0732">Signal</keyword>
<dbReference type="Pfam" id="PF07980">
    <property type="entry name" value="SusD_RagB"/>
    <property type="match status" value="1"/>
</dbReference>
<dbReference type="Gene3D" id="1.25.40.390">
    <property type="match status" value="1"/>
</dbReference>
<sequence>MLVIKYTFKNLWLAGMASLCILLTSCDPDLLDTQPENKYVESNFWKSKEAAYAALTACYAPLGYSGVYGGDATPLWEETATPNSYNETNSMSFNALASGQHSASTGGVISSRWNHCYSGIGRCNTLLARIDEVEMDEEEKVRMKGEAHFLRALYYFILRTYYGDAPLVLDPPVREHSDLPRTPASEVIQQVLTDLETASDVLPWSYGSSDLGRVTKGAAMALKARVLFYEASPLFNPQNDMNRWKTAMEAAKAVMDVADEAGYDLYPDYRALFLPENEHNEEVIFDVQFIYPDGGNSFDLICRQYNTNAPLLDLANAYLMEDGLPSDLSPLFDAANPYENRDPRFYATVVFPGDTFMGEEVSETRFAITGFGQKKYSIYDEEAAPADKADLKSKQSETNYIVLRYADILMMYAEAKNEFSGPDAEVYAALNALRTRVGMPVLNSGHSQQEMREVIRHERRIEFAGEGLYYNDIRRWMIAEQVLDGPIYTWDKKQLEIRKFDKNRDYWWPVPQAELDLTDMEQNTGY</sequence>
<feature type="domain" description="RagB/SusD" evidence="7">
    <location>
        <begin position="305"/>
        <end position="526"/>
    </location>
</feature>
<dbReference type="RefSeq" id="WP_346819095.1">
    <property type="nucleotide sequence ID" value="NZ_JBDKWZ010000001.1"/>
</dbReference>
<dbReference type="EMBL" id="JBDKWZ010000001">
    <property type="protein sequence ID" value="MEN7546307.1"/>
    <property type="molecule type" value="Genomic_DNA"/>
</dbReference>
<evidence type="ECO:0000256" key="3">
    <source>
        <dbReference type="ARBA" id="ARBA00022729"/>
    </source>
</evidence>
<dbReference type="SUPFAM" id="SSF48452">
    <property type="entry name" value="TPR-like"/>
    <property type="match status" value="1"/>
</dbReference>
<dbReference type="Proteomes" id="UP001403385">
    <property type="component" value="Unassembled WGS sequence"/>
</dbReference>
<feature type="domain" description="SusD-like N-terminal" evidence="8">
    <location>
        <begin position="72"/>
        <end position="226"/>
    </location>
</feature>
<dbReference type="PROSITE" id="PS51257">
    <property type="entry name" value="PROKAR_LIPOPROTEIN"/>
    <property type="match status" value="1"/>
</dbReference>
<evidence type="ECO:0000256" key="2">
    <source>
        <dbReference type="ARBA" id="ARBA00006275"/>
    </source>
</evidence>
<accession>A0AAW9RXX0</accession>
<dbReference type="Pfam" id="PF14322">
    <property type="entry name" value="SusD-like_3"/>
    <property type="match status" value="1"/>
</dbReference>
<dbReference type="InterPro" id="IPR033985">
    <property type="entry name" value="SusD-like_N"/>
</dbReference>
<dbReference type="GO" id="GO:0009279">
    <property type="term" value="C:cell outer membrane"/>
    <property type="evidence" value="ECO:0007669"/>
    <property type="project" value="UniProtKB-SubCell"/>
</dbReference>
<keyword evidence="4" id="KW-0472">Membrane</keyword>
<protein>
    <submittedName>
        <fullName evidence="9">RagB/SusD family nutrient uptake outer membrane protein</fullName>
    </submittedName>
</protein>